<comment type="similarity">
    <text evidence="1">Belongs to the TPP enzyme family.</text>
</comment>
<organism evidence="3 4">
    <name type="scientific">Macleaya cordata</name>
    <name type="common">Five-seeded plume-poppy</name>
    <name type="synonym">Bocconia cordata</name>
    <dbReference type="NCBI Taxonomy" id="56857"/>
    <lineage>
        <taxon>Eukaryota</taxon>
        <taxon>Viridiplantae</taxon>
        <taxon>Streptophyta</taxon>
        <taxon>Embryophyta</taxon>
        <taxon>Tracheophyta</taxon>
        <taxon>Spermatophyta</taxon>
        <taxon>Magnoliopsida</taxon>
        <taxon>Ranunculales</taxon>
        <taxon>Papaveraceae</taxon>
        <taxon>Papaveroideae</taxon>
        <taxon>Macleaya</taxon>
    </lineage>
</organism>
<dbReference type="SUPFAM" id="SSF52518">
    <property type="entry name" value="Thiamin diphosphate-binding fold (THDP-binding)"/>
    <property type="match status" value="1"/>
</dbReference>
<dbReference type="InterPro" id="IPR045229">
    <property type="entry name" value="TPP_enz"/>
</dbReference>
<dbReference type="GO" id="GO:0030976">
    <property type="term" value="F:thiamine pyrophosphate binding"/>
    <property type="evidence" value="ECO:0007669"/>
    <property type="project" value="InterPro"/>
</dbReference>
<dbReference type="Gene3D" id="3.40.50.970">
    <property type="match status" value="2"/>
</dbReference>
<dbReference type="GO" id="GO:0009099">
    <property type="term" value="P:L-valine biosynthetic process"/>
    <property type="evidence" value="ECO:0007669"/>
    <property type="project" value="TreeGrafter"/>
</dbReference>
<gene>
    <name evidence="3" type="ORF">BVC80_59g41</name>
</gene>
<dbReference type="OrthoDB" id="1737306at2759"/>
<dbReference type="Proteomes" id="UP000195402">
    <property type="component" value="Unassembled WGS sequence"/>
</dbReference>
<evidence type="ECO:0000313" key="3">
    <source>
        <dbReference type="EMBL" id="OVA10654.1"/>
    </source>
</evidence>
<comment type="caution">
    <text evidence="3">The sequence shown here is derived from an EMBL/GenBank/DDBJ whole genome shotgun (WGS) entry which is preliminary data.</text>
</comment>
<dbReference type="GO" id="GO:0050660">
    <property type="term" value="F:flavin adenine dinucleotide binding"/>
    <property type="evidence" value="ECO:0007669"/>
    <property type="project" value="TreeGrafter"/>
</dbReference>
<evidence type="ECO:0000259" key="2">
    <source>
        <dbReference type="Pfam" id="PF02776"/>
    </source>
</evidence>
<dbReference type="GO" id="GO:0005948">
    <property type="term" value="C:acetolactate synthase complex"/>
    <property type="evidence" value="ECO:0007669"/>
    <property type="project" value="TreeGrafter"/>
</dbReference>
<dbReference type="InterPro" id="IPR012001">
    <property type="entry name" value="Thiamin_PyroP_enz_TPP-bd_dom"/>
</dbReference>
<dbReference type="Gene3D" id="3.40.50.1220">
    <property type="entry name" value="TPP-binding domain"/>
    <property type="match status" value="1"/>
</dbReference>
<dbReference type="CDD" id="cd07035">
    <property type="entry name" value="TPP_PYR_POX_like"/>
    <property type="match status" value="1"/>
</dbReference>
<accession>A0A200QJM7</accession>
<dbReference type="Pfam" id="PF02776">
    <property type="entry name" value="TPP_enzyme_N"/>
    <property type="match status" value="1"/>
</dbReference>
<sequence length="192" mass="21462">MEIHQALTRSSLIRNILPKHEQSGIFAAEGYARVWPPSVCIATSGPGATKFATGLGDAMLTACLSSGRPGPILIDIPKYVQQQVVVPNWRWESNRLRWYVSRLPKPPEDSITGDYKLLEEEKHSNRLRNDGLFGSFGDLEVVREELKEKKKNYPLSLKTFEDAIPPQYAIRVLDGLTNGKAVISTGVEQLQM</sequence>
<dbReference type="EMBL" id="MVGT01001861">
    <property type="protein sequence ID" value="OVA10654.1"/>
    <property type="molecule type" value="Genomic_DNA"/>
</dbReference>
<dbReference type="STRING" id="56857.A0A200QJM7"/>
<feature type="domain" description="Thiamine pyrophosphate enzyme N-terminal TPP-binding" evidence="2">
    <location>
        <begin position="3"/>
        <end position="60"/>
    </location>
</feature>
<dbReference type="PANTHER" id="PTHR18968">
    <property type="entry name" value="THIAMINE PYROPHOSPHATE ENZYMES"/>
    <property type="match status" value="1"/>
</dbReference>
<keyword evidence="4" id="KW-1185">Reference proteome</keyword>
<protein>
    <submittedName>
        <fullName evidence="3">Thiamine pyrophosphate enzyme</fullName>
    </submittedName>
</protein>
<reference evidence="3 4" key="1">
    <citation type="journal article" date="2017" name="Mol. Plant">
        <title>The Genome of Medicinal Plant Macleaya cordata Provides New Insights into Benzylisoquinoline Alkaloids Metabolism.</title>
        <authorList>
            <person name="Liu X."/>
            <person name="Liu Y."/>
            <person name="Huang P."/>
            <person name="Ma Y."/>
            <person name="Qing Z."/>
            <person name="Tang Q."/>
            <person name="Cao H."/>
            <person name="Cheng P."/>
            <person name="Zheng Y."/>
            <person name="Yuan Z."/>
            <person name="Zhou Y."/>
            <person name="Liu J."/>
            <person name="Tang Z."/>
            <person name="Zhuo Y."/>
            <person name="Zhang Y."/>
            <person name="Yu L."/>
            <person name="Huang J."/>
            <person name="Yang P."/>
            <person name="Peng Q."/>
            <person name="Zhang J."/>
            <person name="Jiang W."/>
            <person name="Zhang Z."/>
            <person name="Lin K."/>
            <person name="Ro D.K."/>
            <person name="Chen X."/>
            <person name="Xiong X."/>
            <person name="Shang Y."/>
            <person name="Huang S."/>
            <person name="Zeng J."/>
        </authorList>
    </citation>
    <scope>NUCLEOTIDE SEQUENCE [LARGE SCALE GENOMIC DNA]</scope>
    <source>
        <strain evidence="4">cv. BLH2017</strain>
        <tissue evidence="3">Root</tissue>
    </source>
</reference>
<dbReference type="AlphaFoldDB" id="A0A200QJM7"/>
<evidence type="ECO:0000256" key="1">
    <source>
        <dbReference type="ARBA" id="ARBA00007812"/>
    </source>
</evidence>
<dbReference type="GO" id="GO:0009097">
    <property type="term" value="P:isoleucine biosynthetic process"/>
    <property type="evidence" value="ECO:0007669"/>
    <property type="project" value="TreeGrafter"/>
</dbReference>
<name>A0A200QJM7_MACCD</name>
<dbReference type="InParanoid" id="A0A200QJM7"/>
<dbReference type="GO" id="GO:0003984">
    <property type="term" value="F:acetolactate synthase activity"/>
    <property type="evidence" value="ECO:0007669"/>
    <property type="project" value="TreeGrafter"/>
</dbReference>
<dbReference type="InterPro" id="IPR029061">
    <property type="entry name" value="THDP-binding"/>
</dbReference>
<dbReference type="PANTHER" id="PTHR18968:SF13">
    <property type="entry name" value="ACETOLACTATE SYNTHASE CATALYTIC SUBUNIT, MITOCHONDRIAL"/>
    <property type="match status" value="1"/>
</dbReference>
<proteinExistence type="inferred from homology"/>
<evidence type="ECO:0000313" key="4">
    <source>
        <dbReference type="Proteomes" id="UP000195402"/>
    </source>
</evidence>